<dbReference type="PANTHER" id="PTHR48081">
    <property type="entry name" value="AB HYDROLASE SUPERFAMILY PROTEIN C4A8.06C"/>
    <property type="match status" value="1"/>
</dbReference>
<dbReference type="InterPro" id="IPR029058">
    <property type="entry name" value="AB_hydrolase_fold"/>
</dbReference>
<dbReference type="AlphaFoldDB" id="A0A642V579"/>
<evidence type="ECO:0000256" key="1">
    <source>
        <dbReference type="ARBA" id="ARBA00022801"/>
    </source>
</evidence>
<organism evidence="3 4">
    <name type="scientific">Trichomonascus ciferrii</name>
    <dbReference type="NCBI Taxonomy" id="44093"/>
    <lineage>
        <taxon>Eukaryota</taxon>
        <taxon>Fungi</taxon>
        <taxon>Dikarya</taxon>
        <taxon>Ascomycota</taxon>
        <taxon>Saccharomycotina</taxon>
        <taxon>Dipodascomycetes</taxon>
        <taxon>Dipodascales</taxon>
        <taxon>Trichomonascaceae</taxon>
        <taxon>Trichomonascus</taxon>
        <taxon>Trichomonascus ciferrii complex</taxon>
    </lineage>
</organism>
<feature type="domain" description="Alpha/beta hydrolase fold-3" evidence="2">
    <location>
        <begin position="84"/>
        <end position="296"/>
    </location>
</feature>
<evidence type="ECO:0000313" key="4">
    <source>
        <dbReference type="Proteomes" id="UP000761534"/>
    </source>
</evidence>
<dbReference type="InterPro" id="IPR050300">
    <property type="entry name" value="GDXG_lipolytic_enzyme"/>
</dbReference>
<evidence type="ECO:0000259" key="2">
    <source>
        <dbReference type="Pfam" id="PF07859"/>
    </source>
</evidence>
<dbReference type="EMBL" id="SWFS01000209">
    <property type="protein sequence ID" value="KAA8914124.1"/>
    <property type="molecule type" value="Genomic_DNA"/>
</dbReference>
<sequence>MPIDFSPKWLELEESLGYRPLLPATISQMRSALAEGGPQPNYPGAIPENVEKFDKIIQTPNNNRLRLRIYIPKDLKQPLPMGYYTHGGGMCLNAFEPDDHLVASISSALPAIMVQVDYRLAPEHPWPAQFQDAYDGFLWTVEHATEFGAHKDSIFVTGDSAGGNLAASIALKDRDVGNHFVKGQVLLQPLVVNEDFLPEERKSLFTSYDQLGLETAFVNSDTIKLFWKSYKPKDGRLDPYIFPYLHNSHKDLPPAFITYNGADVLRDHGKRYAELLSQNGNKVETKAYPGFPHCWFLFLIDYEQFFNDYIGGIKTVLS</sequence>
<evidence type="ECO:0000313" key="3">
    <source>
        <dbReference type="EMBL" id="KAA8914124.1"/>
    </source>
</evidence>
<keyword evidence="4" id="KW-1185">Reference proteome</keyword>
<dbReference type="Proteomes" id="UP000761534">
    <property type="component" value="Unassembled WGS sequence"/>
</dbReference>
<proteinExistence type="predicted"/>
<protein>
    <recommendedName>
        <fullName evidence="2">Alpha/beta hydrolase fold-3 domain-containing protein</fullName>
    </recommendedName>
</protein>
<gene>
    <name evidence="3" type="ORF">TRICI_003021</name>
</gene>
<name>A0A642V579_9ASCO</name>
<dbReference type="Gene3D" id="3.40.50.1820">
    <property type="entry name" value="alpha/beta hydrolase"/>
    <property type="match status" value="1"/>
</dbReference>
<accession>A0A642V579</accession>
<reference evidence="3" key="1">
    <citation type="journal article" date="2019" name="G3 (Bethesda)">
        <title>Genome Assemblies of Two Rare Opportunistic Yeast Pathogens: Diutina rugosa (syn. Candida rugosa) and Trichomonascus ciferrii (syn. Candida ciferrii).</title>
        <authorList>
            <person name="Mixao V."/>
            <person name="Saus E."/>
            <person name="Hansen A.P."/>
            <person name="Lass-Florl C."/>
            <person name="Gabaldon T."/>
        </authorList>
    </citation>
    <scope>NUCLEOTIDE SEQUENCE</scope>
    <source>
        <strain evidence="3">CBS 4856</strain>
    </source>
</reference>
<dbReference type="Pfam" id="PF07859">
    <property type="entry name" value="Abhydrolase_3"/>
    <property type="match status" value="1"/>
</dbReference>
<keyword evidence="1" id="KW-0378">Hydrolase</keyword>
<dbReference type="SUPFAM" id="SSF53474">
    <property type="entry name" value="alpha/beta-Hydrolases"/>
    <property type="match status" value="1"/>
</dbReference>
<comment type="caution">
    <text evidence="3">The sequence shown here is derived from an EMBL/GenBank/DDBJ whole genome shotgun (WGS) entry which is preliminary data.</text>
</comment>
<dbReference type="PANTHER" id="PTHR48081:SF8">
    <property type="entry name" value="ALPHA_BETA HYDROLASE FOLD-3 DOMAIN-CONTAINING PROTEIN-RELATED"/>
    <property type="match status" value="1"/>
</dbReference>
<dbReference type="OrthoDB" id="408631at2759"/>
<dbReference type="GO" id="GO:0016787">
    <property type="term" value="F:hydrolase activity"/>
    <property type="evidence" value="ECO:0007669"/>
    <property type="project" value="UniProtKB-KW"/>
</dbReference>
<dbReference type="InterPro" id="IPR013094">
    <property type="entry name" value="AB_hydrolase_3"/>
</dbReference>
<dbReference type="VEuPathDB" id="FungiDB:TRICI_003021"/>